<dbReference type="InterPro" id="IPR016032">
    <property type="entry name" value="Sig_transdc_resp-reg_C-effctor"/>
</dbReference>
<dbReference type="PANTHER" id="PTHR44688">
    <property type="entry name" value="DNA-BINDING TRANSCRIPTIONAL ACTIVATOR DEVR_DOSR"/>
    <property type="match status" value="1"/>
</dbReference>
<evidence type="ECO:0000256" key="2">
    <source>
        <dbReference type="ARBA" id="ARBA00023125"/>
    </source>
</evidence>
<dbReference type="SUPFAM" id="SSF46894">
    <property type="entry name" value="C-terminal effector domain of the bipartite response regulators"/>
    <property type="match status" value="1"/>
</dbReference>
<dbReference type="Gene3D" id="3.30.450.40">
    <property type="match status" value="1"/>
</dbReference>
<evidence type="ECO:0000256" key="3">
    <source>
        <dbReference type="ARBA" id="ARBA00023163"/>
    </source>
</evidence>
<proteinExistence type="predicted"/>
<dbReference type="InterPro" id="IPR000792">
    <property type="entry name" value="Tscrpt_reg_LuxR_C"/>
</dbReference>
<dbReference type="PRINTS" id="PR00038">
    <property type="entry name" value="HTHLUXR"/>
</dbReference>
<evidence type="ECO:0000256" key="1">
    <source>
        <dbReference type="ARBA" id="ARBA00023015"/>
    </source>
</evidence>
<dbReference type="Gene3D" id="1.10.10.10">
    <property type="entry name" value="Winged helix-like DNA-binding domain superfamily/Winged helix DNA-binding domain"/>
    <property type="match status" value="1"/>
</dbReference>
<dbReference type="SMART" id="SM00421">
    <property type="entry name" value="HTH_LUXR"/>
    <property type="match status" value="1"/>
</dbReference>
<dbReference type="InterPro" id="IPR036388">
    <property type="entry name" value="WH-like_DNA-bd_sf"/>
</dbReference>
<evidence type="ECO:0000313" key="5">
    <source>
        <dbReference type="EMBL" id="MDC0743223.1"/>
    </source>
</evidence>
<dbReference type="PROSITE" id="PS00622">
    <property type="entry name" value="HTH_LUXR_1"/>
    <property type="match status" value="1"/>
</dbReference>
<dbReference type="PANTHER" id="PTHR44688:SF16">
    <property type="entry name" value="DNA-BINDING TRANSCRIPTIONAL ACTIVATOR DEVR_DOSR"/>
    <property type="match status" value="1"/>
</dbReference>
<keyword evidence="1" id="KW-0805">Transcription regulation</keyword>
<evidence type="ECO:0000313" key="6">
    <source>
        <dbReference type="Proteomes" id="UP001221411"/>
    </source>
</evidence>
<name>A0ABT5EPX2_9BACT</name>
<feature type="domain" description="HTH luxR-type" evidence="4">
    <location>
        <begin position="294"/>
        <end position="359"/>
    </location>
</feature>
<dbReference type="PROSITE" id="PS50043">
    <property type="entry name" value="HTH_LUXR_2"/>
    <property type="match status" value="1"/>
</dbReference>
<reference evidence="5 6" key="1">
    <citation type="submission" date="2022-11" db="EMBL/GenBank/DDBJ databases">
        <title>Minimal conservation of predation-associated metabolite biosynthetic gene clusters underscores biosynthetic potential of Myxococcota including descriptions for ten novel species: Archangium lansinium sp. nov., Myxococcus landrumus sp. nov., Nannocystis bai.</title>
        <authorList>
            <person name="Ahearne A."/>
            <person name="Stevens C."/>
            <person name="Dowd S."/>
        </authorList>
    </citation>
    <scope>NUCLEOTIDE SEQUENCE [LARGE SCALE GENOMIC DNA]</scope>
    <source>
        <strain evidence="5 6">RJM3</strain>
    </source>
</reference>
<comment type="caution">
    <text evidence="5">The sequence shown here is derived from an EMBL/GenBank/DDBJ whole genome shotgun (WGS) entry which is preliminary data.</text>
</comment>
<dbReference type="Proteomes" id="UP001221411">
    <property type="component" value="Unassembled WGS sequence"/>
</dbReference>
<sequence length="359" mass="40385">MASSDQHGASERKLVNEIIECLTSSLDVQNVMDGVFPVLAKLLSSDQAALCVSNATAPGGYDWSMVDFPLDWFSDYAQLEPHDFIKSSVMAQPNKVLIDTEMCSRRDIEANLMYRRALEVGMPVQQAMAVMLDYKTSWHAGITFYRSRRRPFSEGNRKSFQRIVPVFANALRNCKLFAEVQGRTALLDELLRLDRRETILMASPTVELERSPGASSLIARWFAPEELGRGALPLVIANALEGEIRCHGRLSVSPEIPARRRPSGVELQICVVPVPRKANHTAWAVVMREVHLVPECWHRILTPREVEVASRVALGWDNRLIADDLRCSVLTVKKHVQHILDKLGTDRRGILQRRAAEGR</sequence>
<dbReference type="Pfam" id="PF00196">
    <property type="entry name" value="GerE"/>
    <property type="match status" value="1"/>
</dbReference>
<dbReference type="RefSeq" id="WP_271918580.1">
    <property type="nucleotide sequence ID" value="NZ_JAQNDO010000001.1"/>
</dbReference>
<protein>
    <submittedName>
        <fullName evidence="5">Helix-turn-helix transcriptional regulator</fullName>
    </submittedName>
</protein>
<keyword evidence="6" id="KW-1185">Reference proteome</keyword>
<keyword evidence="2" id="KW-0238">DNA-binding</keyword>
<dbReference type="EMBL" id="JAQNDO010000001">
    <property type="protein sequence ID" value="MDC0743223.1"/>
    <property type="molecule type" value="Genomic_DNA"/>
</dbReference>
<keyword evidence="3" id="KW-0804">Transcription</keyword>
<organism evidence="5 6">
    <name type="scientific">Polyangium mundeleinium</name>
    <dbReference type="NCBI Taxonomy" id="2995306"/>
    <lineage>
        <taxon>Bacteria</taxon>
        <taxon>Pseudomonadati</taxon>
        <taxon>Myxococcota</taxon>
        <taxon>Polyangia</taxon>
        <taxon>Polyangiales</taxon>
        <taxon>Polyangiaceae</taxon>
        <taxon>Polyangium</taxon>
    </lineage>
</organism>
<gene>
    <name evidence="5" type="ORF">POL67_17870</name>
</gene>
<dbReference type="CDD" id="cd06170">
    <property type="entry name" value="LuxR_C_like"/>
    <property type="match status" value="1"/>
</dbReference>
<dbReference type="InterPro" id="IPR029016">
    <property type="entry name" value="GAF-like_dom_sf"/>
</dbReference>
<accession>A0ABT5EPX2</accession>
<evidence type="ECO:0000259" key="4">
    <source>
        <dbReference type="PROSITE" id="PS50043"/>
    </source>
</evidence>
<dbReference type="SUPFAM" id="SSF55781">
    <property type="entry name" value="GAF domain-like"/>
    <property type="match status" value="1"/>
</dbReference>